<dbReference type="PANTHER" id="PTHR43214:SF24">
    <property type="entry name" value="TRANSCRIPTIONAL REGULATORY PROTEIN NARL-RELATED"/>
    <property type="match status" value="1"/>
</dbReference>
<dbReference type="Pfam" id="PF00196">
    <property type="entry name" value="GerE"/>
    <property type="match status" value="1"/>
</dbReference>
<dbReference type="EMBL" id="BAAAAF010000006">
    <property type="protein sequence ID" value="GAA0035914.1"/>
    <property type="molecule type" value="Genomic_DNA"/>
</dbReference>
<evidence type="ECO:0000313" key="9">
    <source>
        <dbReference type="Proteomes" id="UP001498238"/>
    </source>
</evidence>
<dbReference type="CDD" id="cd17535">
    <property type="entry name" value="REC_NarL-like"/>
    <property type="match status" value="1"/>
</dbReference>
<dbReference type="InterPro" id="IPR016032">
    <property type="entry name" value="Sig_transdc_resp-reg_C-effctor"/>
</dbReference>
<evidence type="ECO:0000256" key="4">
    <source>
        <dbReference type="ARBA" id="ARBA00023163"/>
    </source>
</evidence>
<evidence type="ECO:0000256" key="1">
    <source>
        <dbReference type="ARBA" id="ARBA00022553"/>
    </source>
</evidence>
<dbReference type="InterPro" id="IPR001789">
    <property type="entry name" value="Sig_transdc_resp-reg_receiver"/>
</dbReference>
<organism evidence="8 9">
    <name type="scientific">Brevibacterium metallidurans</name>
    <dbReference type="NCBI Taxonomy" id="1482676"/>
    <lineage>
        <taxon>Bacteria</taxon>
        <taxon>Bacillati</taxon>
        <taxon>Actinomycetota</taxon>
        <taxon>Actinomycetes</taxon>
        <taxon>Micrococcales</taxon>
        <taxon>Brevibacteriaceae</taxon>
        <taxon>Brevibacterium</taxon>
    </lineage>
</organism>
<dbReference type="CDD" id="cd06170">
    <property type="entry name" value="LuxR_C_like"/>
    <property type="match status" value="1"/>
</dbReference>
<sequence>MIDLLIVDDEPLIRSGLVGALSQFPYLRVVGEADNGDTGIDAVRHHAPDVVLMDVRMPGRDGLSATEELAADSGFTGAVLVLTTFDSDDYVYRAMHVGARGFLLKRWPILKIAEAISIAATGDSVVFPDSLARVVAEHGAPPRRSTGEIEHVLTPREQVVLTQIAAGKSNSEVAEALHVTVETVKSQVSSVLLKLGARDRTQAVIRAFETGFVDPR</sequence>
<keyword evidence="4" id="KW-0804">Transcription</keyword>
<dbReference type="SMART" id="SM00448">
    <property type="entry name" value="REC"/>
    <property type="match status" value="1"/>
</dbReference>
<dbReference type="SUPFAM" id="SSF46894">
    <property type="entry name" value="C-terminal effector domain of the bipartite response regulators"/>
    <property type="match status" value="1"/>
</dbReference>
<keyword evidence="1 5" id="KW-0597">Phosphoprotein</keyword>
<keyword evidence="9" id="KW-1185">Reference proteome</keyword>
<evidence type="ECO:0000256" key="2">
    <source>
        <dbReference type="ARBA" id="ARBA00023015"/>
    </source>
</evidence>
<dbReference type="PROSITE" id="PS00622">
    <property type="entry name" value="HTH_LUXR_1"/>
    <property type="match status" value="1"/>
</dbReference>
<proteinExistence type="predicted"/>
<dbReference type="SUPFAM" id="SSF52172">
    <property type="entry name" value="CheY-like"/>
    <property type="match status" value="1"/>
</dbReference>
<feature type="domain" description="Response regulatory" evidence="7">
    <location>
        <begin position="3"/>
        <end position="120"/>
    </location>
</feature>
<evidence type="ECO:0000313" key="8">
    <source>
        <dbReference type="EMBL" id="GAA0035914.1"/>
    </source>
</evidence>
<evidence type="ECO:0000256" key="5">
    <source>
        <dbReference type="PROSITE-ProRule" id="PRU00169"/>
    </source>
</evidence>
<dbReference type="InterPro" id="IPR011006">
    <property type="entry name" value="CheY-like_superfamily"/>
</dbReference>
<accession>A0ABP3CB96</accession>
<gene>
    <name evidence="8" type="ORF">NCCP602_18750</name>
</gene>
<evidence type="ECO:0000259" key="7">
    <source>
        <dbReference type="PROSITE" id="PS50110"/>
    </source>
</evidence>
<dbReference type="PROSITE" id="PS50043">
    <property type="entry name" value="HTH_LUXR_2"/>
    <property type="match status" value="1"/>
</dbReference>
<keyword evidence="3" id="KW-0238">DNA-binding</keyword>
<evidence type="ECO:0000256" key="3">
    <source>
        <dbReference type="ARBA" id="ARBA00023125"/>
    </source>
</evidence>
<dbReference type="InterPro" id="IPR058245">
    <property type="entry name" value="NreC/VraR/RcsB-like_REC"/>
</dbReference>
<protein>
    <submittedName>
        <fullName evidence="8">Response regulator transcription factor</fullName>
    </submittedName>
</protein>
<dbReference type="InterPro" id="IPR000792">
    <property type="entry name" value="Tscrpt_reg_LuxR_C"/>
</dbReference>
<dbReference type="SMART" id="SM00421">
    <property type="entry name" value="HTH_LUXR"/>
    <property type="match status" value="1"/>
</dbReference>
<name>A0ABP3CB96_9MICO</name>
<feature type="modified residue" description="4-aspartylphosphate" evidence="5">
    <location>
        <position position="54"/>
    </location>
</feature>
<reference evidence="8 9" key="1">
    <citation type="submission" date="2024-01" db="EMBL/GenBank/DDBJ databases">
        <title>Characterization of antibiotic resistant novel bacterial strains and their environmental applications.</title>
        <authorList>
            <person name="Manzoor S."/>
            <person name="Abbas S."/>
            <person name="Arshad M."/>
            <person name="Ahmed I."/>
        </authorList>
    </citation>
    <scope>NUCLEOTIDE SEQUENCE [LARGE SCALE GENOMIC DNA]</scope>
    <source>
        <strain evidence="8 9">NCCP-602</strain>
    </source>
</reference>
<feature type="domain" description="HTH luxR-type" evidence="6">
    <location>
        <begin position="146"/>
        <end position="211"/>
    </location>
</feature>
<dbReference type="PROSITE" id="PS50110">
    <property type="entry name" value="RESPONSE_REGULATORY"/>
    <property type="match status" value="1"/>
</dbReference>
<dbReference type="PRINTS" id="PR00038">
    <property type="entry name" value="HTHLUXR"/>
</dbReference>
<dbReference type="RefSeq" id="WP_339392752.1">
    <property type="nucleotide sequence ID" value="NZ_BAAAAF010000006.1"/>
</dbReference>
<dbReference type="InterPro" id="IPR039420">
    <property type="entry name" value="WalR-like"/>
</dbReference>
<evidence type="ECO:0000259" key="6">
    <source>
        <dbReference type="PROSITE" id="PS50043"/>
    </source>
</evidence>
<dbReference type="Proteomes" id="UP001498238">
    <property type="component" value="Unassembled WGS sequence"/>
</dbReference>
<dbReference type="Pfam" id="PF00072">
    <property type="entry name" value="Response_reg"/>
    <property type="match status" value="1"/>
</dbReference>
<dbReference type="PANTHER" id="PTHR43214">
    <property type="entry name" value="TWO-COMPONENT RESPONSE REGULATOR"/>
    <property type="match status" value="1"/>
</dbReference>
<keyword evidence="2" id="KW-0805">Transcription regulation</keyword>
<dbReference type="Gene3D" id="3.40.50.2300">
    <property type="match status" value="1"/>
</dbReference>
<comment type="caution">
    <text evidence="8">The sequence shown here is derived from an EMBL/GenBank/DDBJ whole genome shotgun (WGS) entry which is preliminary data.</text>
</comment>